<dbReference type="FunFam" id="1.10.760.10:FF:000019">
    <property type="entry name" value="Di-heme cytochrome C peroxidase"/>
    <property type="match status" value="1"/>
</dbReference>
<evidence type="ECO:0000256" key="12">
    <source>
        <dbReference type="ARBA" id="ARBA00073576"/>
    </source>
</evidence>
<evidence type="ECO:0000259" key="15">
    <source>
        <dbReference type="PROSITE" id="PS51007"/>
    </source>
</evidence>
<dbReference type="PANTHER" id="PTHR30600:SF10">
    <property type="entry name" value="BLL6722 PROTEIN"/>
    <property type="match status" value="1"/>
</dbReference>
<comment type="subcellular location">
    <subcellularLocation>
        <location evidence="1">Periplasm</location>
    </subcellularLocation>
</comment>
<evidence type="ECO:0000256" key="1">
    <source>
        <dbReference type="ARBA" id="ARBA00004418"/>
    </source>
</evidence>
<sequence length="384" mass="43026">MKIRRLPVIGVSLVMSMSLLSFMVASLEPTYSIEELRALYSSGDPAKWPAPFLDSAVRIGFQDIGKLGTAPYPVYNPYTKEKEALGKTLFYDPRLSQSKQVACASCHDPELGWGDGRRVSYGHNRQTGKRNAMSLFNIGHFTAFFWDGRAATLEEQSVFPVQDKVEMAQTLTAMVTNVQAVEAYKPLFVAAFGNDEVSVQKIQYAIATFERGIASNSSRFDAFVSGHPKAMTDEEVQGLHLFRTKARCINCHNTPLFSDNQFHNDGQALYGSKMEDFGRYHLTKKQVDIGAFRTPSLREVGQTGPWMHHGNFPTLRDVVEYYNNGNPAPIQRFVKVDESMRPIPSAILRKLDLSTDEVKAVEAFLRTLTTPVRKPFPPELPGMQ</sequence>
<feature type="binding site" description="axial binding residue" evidence="14">
    <location>
        <position position="252"/>
    </location>
    <ligand>
        <name>heme c</name>
        <dbReference type="ChEBI" id="CHEBI:61717"/>
        <label>2</label>
    </ligand>
    <ligandPart>
        <name>Fe</name>
        <dbReference type="ChEBI" id="CHEBI:18248"/>
    </ligandPart>
</feature>
<evidence type="ECO:0000256" key="10">
    <source>
        <dbReference type="ARBA" id="ARBA00023004"/>
    </source>
</evidence>
<feature type="binding site" description="covalent" evidence="13">
    <location>
        <position position="103"/>
    </location>
    <ligand>
        <name>heme c</name>
        <dbReference type="ChEBI" id="CHEBI:61717"/>
        <label>1</label>
    </ligand>
</feature>
<dbReference type="EMBL" id="QLLL01000004">
    <property type="protein sequence ID" value="RAJ05190.1"/>
    <property type="molecule type" value="Genomic_DNA"/>
</dbReference>
<dbReference type="InterPro" id="IPR036909">
    <property type="entry name" value="Cyt_c-like_dom_sf"/>
</dbReference>
<evidence type="ECO:0000256" key="13">
    <source>
        <dbReference type="PIRSR" id="PIRSR000294-1"/>
    </source>
</evidence>
<comment type="function">
    <text evidence="11">Involved in methylamine metabolism. Essential for the maturation of the beta subunit of MADH, presumably via a step in the biosynthesis of tryptophan tryptophylquinone (TTQ), the cofactor of MADH.</text>
</comment>
<evidence type="ECO:0000256" key="11">
    <source>
        <dbReference type="ARBA" id="ARBA00058991"/>
    </source>
</evidence>
<feature type="binding site" description="covalent" evidence="13">
    <location>
        <position position="251"/>
    </location>
    <ligand>
        <name>heme c</name>
        <dbReference type="ChEBI" id="CHEBI:61717"/>
        <label>2</label>
    </ligand>
</feature>
<evidence type="ECO:0000256" key="5">
    <source>
        <dbReference type="ARBA" id="ARBA00022723"/>
    </source>
</evidence>
<dbReference type="PANTHER" id="PTHR30600">
    <property type="entry name" value="CYTOCHROME C PEROXIDASE-RELATED"/>
    <property type="match status" value="1"/>
</dbReference>
<dbReference type="InterPro" id="IPR004852">
    <property type="entry name" value="Di-haem_cyt_c_peroxidsae"/>
</dbReference>
<feature type="domain" description="Cytochrome c" evidence="15">
    <location>
        <begin position="233"/>
        <end position="369"/>
    </location>
</feature>
<dbReference type="InterPro" id="IPR051395">
    <property type="entry name" value="Cytochrome_c_Peroxidase/MauG"/>
</dbReference>
<keyword evidence="17" id="KW-1185">Reference proteome</keyword>
<evidence type="ECO:0000256" key="8">
    <source>
        <dbReference type="ARBA" id="ARBA00022982"/>
    </source>
</evidence>
<keyword evidence="7" id="KW-0574">Periplasm</keyword>
<protein>
    <recommendedName>
        <fullName evidence="12">Methylamine utilization protein MauG</fullName>
    </recommendedName>
</protein>
<organism evidence="16 17">
    <name type="scientific">Chitinophaga skermanii</name>
    <dbReference type="NCBI Taxonomy" id="331697"/>
    <lineage>
        <taxon>Bacteria</taxon>
        <taxon>Pseudomonadati</taxon>
        <taxon>Bacteroidota</taxon>
        <taxon>Chitinophagia</taxon>
        <taxon>Chitinophagales</taxon>
        <taxon>Chitinophagaceae</taxon>
        <taxon>Chitinophaga</taxon>
    </lineage>
</organism>
<dbReference type="GO" id="GO:0046872">
    <property type="term" value="F:metal ion binding"/>
    <property type="evidence" value="ECO:0007669"/>
    <property type="project" value="UniProtKB-KW"/>
</dbReference>
<dbReference type="AlphaFoldDB" id="A0A327QLK6"/>
<evidence type="ECO:0000313" key="16">
    <source>
        <dbReference type="EMBL" id="RAJ05190.1"/>
    </source>
</evidence>
<keyword evidence="16" id="KW-0575">Peroxidase</keyword>
<keyword evidence="8" id="KW-0249">Electron transport</keyword>
<feature type="binding site" description="covalent" evidence="13">
    <location>
        <position position="248"/>
    </location>
    <ligand>
        <name>heme c</name>
        <dbReference type="ChEBI" id="CHEBI:61717"/>
        <label>2</label>
    </ligand>
</feature>
<evidence type="ECO:0000256" key="9">
    <source>
        <dbReference type="ARBA" id="ARBA00023002"/>
    </source>
</evidence>
<feature type="binding site" description="axial binding residue" evidence="14">
    <location>
        <position position="107"/>
    </location>
    <ligand>
        <name>heme c</name>
        <dbReference type="ChEBI" id="CHEBI:61717"/>
        <label>1</label>
    </ligand>
    <ligandPart>
        <name>Fe</name>
        <dbReference type="ChEBI" id="CHEBI:18248"/>
    </ligandPart>
</feature>
<dbReference type="GO" id="GO:0009055">
    <property type="term" value="F:electron transfer activity"/>
    <property type="evidence" value="ECO:0007669"/>
    <property type="project" value="InterPro"/>
</dbReference>
<dbReference type="PROSITE" id="PS51007">
    <property type="entry name" value="CYTC"/>
    <property type="match status" value="1"/>
</dbReference>
<evidence type="ECO:0000256" key="14">
    <source>
        <dbReference type="PIRSR" id="PIRSR000294-2"/>
    </source>
</evidence>
<keyword evidence="9" id="KW-0560">Oxidoreductase</keyword>
<keyword evidence="5 14" id="KW-0479">Metal-binding</keyword>
<gene>
    <name evidence="16" type="ORF">LX64_02344</name>
</gene>
<dbReference type="Gene3D" id="1.10.760.10">
    <property type="entry name" value="Cytochrome c-like domain"/>
    <property type="match status" value="2"/>
</dbReference>
<keyword evidence="6" id="KW-0732">Signal</keyword>
<dbReference type="Pfam" id="PF03150">
    <property type="entry name" value="CCP_MauG"/>
    <property type="match status" value="1"/>
</dbReference>
<dbReference type="RefSeq" id="WP_111597800.1">
    <property type="nucleotide sequence ID" value="NZ_QLLL01000004.1"/>
</dbReference>
<evidence type="ECO:0000256" key="7">
    <source>
        <dbReference type="ARBA" id="ARBA00022764"/>
    </source>
</evidence>
<keyword evidence="4 13" id="KW-0349">Heme</keyword>
<proteinExistence type="predicted"/>
<dbReference type="GO" id="GO:0004130">
    <property type="term" value="F:cytochrome-c peroxidase activity"/>
    <property type="evidence" value="ECO:0007669"/>
    <property type="project" value="TreeGrafter"/>
</dbReference>
<keyword evidence="10 14" id="KW-0408">Iron</keyword>
<evidence type="ECO:0000313" key="17">
    <source>
        <dbReference type="Proteomes" id="UP000249547"/>
    </source>
</evidence>
<comment type="pathway">
    <text evidence="2">One-carbon metabolism; methylamine degradation.</text>
</comment>
<comment type="PTM">
    <text evidence="13">Binds 2 heme groups per subunit.</text>
</comment>
<feature type="binding site" description="axial binding residue" evidence="14">
    <location>
        <position position="123"/>
    </location>
    <ligand>
        <name>heme c</name>
        <dbReference type="ChEBI" id="CHEBI:61717"/>
        <label>1</label>
    </ligand>
    <ligandPart>
        <name>Fe</name>
        <dbReference type="ChEBI" id="CHEBI:18248"/>
    </ligandPart>
</feature>
<dbReference type="GO" id="GO:0020037">
    <property type="term" value="F:heme binding"/>
    <property type="evidence" value="ECO:0007669"/>
    <property type="project" value="InterPro"/>
</dbReference>
<keyword evidence="3" id="KW-0813">Transport</keyword>
<dbReference type="Proteomes" id="UP000249547">
    <property type="component" value="Unassembled WGS sequence"/>
</dbReference>
<dbReference type="InterPro" id="IPR009056">
    <property type="entry name" value="Cyt_c-like_dom"/>
</dbReference>
<evidence type="ECO:0000256" key="2">
    <source>
        <dbReference type="ARBA" id="ARBA00004856"/>
    </source>
</evidence>
<evidence type="ECO:0000256" key="4">
    <source>
        <dbReference type="ARBA" id="ARBA00022617"/>
    </source>
</evidence>
<evidence type="ECO:0000256" key="6">
    <source>
        <dbReference type="ARBA" id="ARBA00022729"/>
    </source>
</evidence>
<dbReference type="PIRSF" id="PIRSF000294">
    <property type="entry name" value="Cytochrome-c_peroxidase"/>
    <property type="match status" value="1"/>
</dbReference>
<dbReference type="OrthoDB" id="9805202at2"/>
<dbReference type="InterPro" id="IPR026259">
    <property type="entry name" value="MauG/Cytc_peroxidase"/>
</dbReference>
<reference evidence="16 17" key="1">
    <citation type="submission" date="2018-06" db="EMBL/GenBank/DDBJ databases">
        <title>Genomic Encyclopedia of Archaeal and Bacterial Type Strains, Phase II (KMG-II): from individual species to whole genera.</title>
        <authorList>
            <person name="Goeker M."/>
        </authorList>
    </citation>
    <scope>NUCLEOTIDE SEQUENCE [LARGE SCALE GENOMIC DNA]</scope>
    <source>
        <strain evidence="16 17">DSM 23857</strain>
    </source>
</reference>
<feature type="binding site" description="covalent" evidence="13">
    <location>
        <position position="106"/>
    </location>
    <ligand>
        <name>heme c</name>
        <dbReference type="ChEBI" id="CHEBI:61717"/>
        <label>1</label>
    </ligand>
</feature>
<accession>A0A327QLK6</accession>
<dbReference type="SUPFAM" id="SSF46626">
    <property type="entry name" value="Cytochrome c"/>
    <property type="match status" value="2"/>
</dbReference>
<comment type="caution">
    <text evidence="16">The sequence shown here is derived from an EMBL/GenBank/DDBJ whole genome shotgun (WGS) entry which is preliminary data.</text>
</comment>
<name>A0A327QLK6_9BACT</name>
<dbReference type="GO" id="GO:0042597">
    <property type="term" value="C:periplasmic space"/>
    <property type="evidence" value="ECO:0007669"/>
    <property type="project" value="UniProtKB-SubCell"/>
</dbReference>
<evidence type="ECO:0000256" key="3">
    <source>
        <dbReference type="ARBA" id="ARBA00022448"/>
    </source>
</evidence>
<comment type="cofactor">
    <cofactor evidence="13">
        <name>heme</name>
        <dbReference type="ChEBI" id="CHEBI:30413"/>
    </cofactor>
    <text evidence="13">Binds 2 heme groups.</text>
</comment>